<dbReference type="GO" id="GO:0016787">
    <property type="term" value="F:hydrolase activity"/>
    <property type="evidence" value="ECO:0007669"/>
    <property type="project" value="UniProtKB-UniRule"/>
</dbReference>
<keyword evidence="1 5" id="KW-0547">Nucleotide-binding</keyword>
<keyword evidence="9" id="KW-1185">Reference proteome</keyword>
<dbReference type="Pfam" id="PF00580">
    <property type="entry name" value="UvrD-helicase"/>
    <property type="match status" value="1"/>
</dbReference>
<dbReference type="InterPro" id="IPR039904">
    <property type="entry name" value="TRANK1"/>
</dbReference>
<evidence type="ECO:0000256" key="4">
    <source>
        <dbReference type="ARBA" id="ARBA00022840"/>
    </source>
</evidence>
<feature type="domain" description="UvrD-like helicase ATP-binding" evidence="7">
    <location>
        <begin position="470"/>
        <end position="863"/>
    </location>
</feature>
<feature type="region of interest" description="Disordered" evidence="6">
    <location>
        <begin position="1"/>
        <end position="21"/>
    </location>
</feature>
<evidence type="ECO:0000256" key="6">
    <source>
        <dbReference type="SAM" id="MobiDB-lite"/>
    </source>
</evidence>
<evidence type="ECO:0000256" key="1">
    <source>
        <dbReference type="ARBA" id="ARBA00022741"/>
    </source>
</evidence>
<dbReference type="InterPro" id="IPR027417">
    <property type="entry name" value="P-loop_NTPase"/>
</dbReference>
<organism evidence="8 9">
    <name type="scientific">Morus notabilis</name>
    <dbReference type="NCBI Taxonomy" id="981085"/>
    <lineage>
        <taxon>Eukaryota</taxon>
        <taxon>Viridiplantae</taxon>
        <taxon>Streptophyta</taxon>
        <taxon>Embryophyta</taxon>
        <taxon>Tracheophyta</taxon>
        <taxon>Spermatophyta</taxon>
        <taxon>Magnoliopsida</taxon>
        <taxon>eudicotyledons</taxon>
        <taxon>Gunneridae</taxon>
        <taxon>Pentapetalae</taxon>
        <taxon>rosids</taxon>
        <taxon>fabids</taxon>
        <taxon>Rosales</taxon>
        <taxon>Moraceae</taxon>
        <taxon>Moreae</taxon>
        <taxon>Morus</taxon>
    </lineage>
</organism>
<dbReference type="PANTHER" id="PTHR21529">
    <property type="entry name" value="MAMMARY TURMOR VIRUS RECEPTOR HOMOLOG 1, 2 MTVR1, 2"/>
    <property type="match status" value="1"/>
</dbReference>
<evidence type="ECO:0000313" key="8">
    <source>
        <dbReference type="EMBL" id="EXB36430.1"/>
    </source>
</evidence>
<dbReference type="InterPro" id="IPR014016">
    <property type="entry name" value="UvrD-like_ATP-bd"/>
</dbReference>
<evidence type="ECO:0000256" key="2">
    <source>
        <dbReference type="ARBA" id="ARBA00022801"/>
    </source>
</evidence>
<dbReference type="EMBL" id="KE343582">
    <property type="protein sequence ID" value="EXB36430.1"/>
    <property type="molecule type" value="Genomic_DNA"/>
</dbReference>
<reference evidence="9" key="1">
    <citation type="submission" date="2013-01" db="EMBL/GenBank/DDBJ databases">
        <title>Draft Genome Sequence of a Mulberry Tree, Morus notabilis C.K. Schneid.</title>
        <authorList>
            <person name="He N."/>
            <person name="Zhao S."/>
        </authorList>
    </citation>
    <scope>NUCLEOTIDE SEQUENCE</scope>
</reference>
<sequence length="1982" mass="227309">MGGQTSRERKRNPTDPFTDTVFSSSVEDISNENLYKDKQLMGAGESSNKLMLEVSKLKISLSTHHGGFRNRDQYYLPGPLFGPYSFVNISCGKEEMDDDDQHNRKNMVEVAVVVRAVQNLYKAWKGFRKQLSIAVASPYTAQVDEIKDKLGEKYKNLDKFIVKVLTFDELQGKEEDIIILSTVRSNCDGSLGLLSNNQRVNNVALTTARQCLWILGNERTLSKNDSVWKSIICDAKNRNCFFNIEEDKEMSDFVNEIKKELDQLDEVFDANSPLFKNARWKVLFSDNFRKSFGKIKSLQMKKLVMNLLLRLANGWRPKQRNVGIICDKSKLALKQFKVKDLYVICSVDIDHEEFRYIQVLKVWDLLPLVDIPKLVKRLDSMFLTYTDKFLNHCKEKCIEGGLEIPMSWETSHHIVRHKKSSCIQEGNNERRFLQDSKVGDSLLLTKFYSISSGMVSDLLSSCNGMELELPFELTRQEMEIINFGKSSFILGRSGTGKTTVLIRKLVQIEQLYHVASEGFHEFKGCRSSKFEIAEDGERVEESEETFLHQIFVTLNPRLCCAVKQHVSGLTRFACGEKSAEDSTSIRLDDMDDVSNFEEIPDSFVGLPPNLYPLVLTFHKFLIMLDGTLGNSFFDRFPEAKEDSNESSKSMALTTFIRMKEVNFHKFNISYWPHFKKKLTNGLDPSTVFAEITSYIKGGLQAWNVRDGKLSCKDYISLSSSRVSTLSEPERQQIYEIFMQYEKKKKMNVEYDLADLVTDLHLRLKEKEYEAAKFDFVYIDEVQDLTMGQIALFRHVCRNVEGGFVFAGDTAQTIAKGIDFRFEDIRHLFYEEFVMKSRGDRIYGRGEKGVIAGISQLSQNFRTHAGVLKLAQSVIDLVYHFFPLSIDPLNPETSLIDGETPVLVESRNGKIEFSFMLSNSGDCGRSLVGFGADQVVLVRDDNVKNEILKYSGNHALILTISECKGLEFQDVLLYNFLSSSPIKEQWNLIYSFMKEKNILGHTSRWSFPSLDHAKHRLLCSELKQLYVAITRTRQRLWILETGDGEGFSAPMCDYWKTMQLVKVRGLDDSFLEEIQVCSSKEEWKSRGIKLFKEQKYEPAKMCFERAGEAFLAKWAEASGLRAAAWNISTSNSDVAGVYLKNAAIIFNSIEKFEEAAKCFYESKEYNLAGSIYLENFGDSKLQEAGECFVRARSYERAAFAYAKGNFFTKCSIYLENFGDSKLQEAGECFVRARSYERAAFAYAKGNFFTKCLESCLQGKLFNKGLHYIPYWKDHATQNNYMTRDMNEIDAIEQKLLKGAAVDYKKLGDKSAMMKCVKAFNSRNSMRIFLKTEGCLEELIQLESEWGNFMDAVMIAKGMGETLLEAELLEKGKHYKEASLVILLYVLANSLWVLESKGWPLKQFTGKKELLDKAETLADNVSTYFYKLVWIEKTVLSDERLPLSGLQQLFSDSEQCQSVGGEILSAWKILDVHFSVSSSKYVWRFHAENGLSENQVSVKTLVFFWNVWKTKIEKIFDYLGHLESDDVYGEFCLNYMGVRVIDNFENNKTIYLLLQADAHWLKQISCKNLHRRGRLVSCNAKQFADAARCYWTSEMLSVGRKVLVSLKALYEFSKDISLLLHCQALPLVHMYSVAKSLIDSKLLLYKEHDWVFSYLELSMDNILGIIFPPDWRKPLTMEMIIRRETKEFKDLVEDIICRISSSNSHLTYQEIGKVVMAVLGSSQKLSGETYRKVSLRFGSNPFWSSCIQSFGKRGYRSMDVSAVKSFHKALELTYYADCVGQTNYVAPNCFIYLIERLLTNIFCLKGCFFSSKSCLLEWLINREWNKNSTDKFVADWQEQFSHVLDITAAILAELLCNEQDVITWMKNSKLGLPYYPLLVLRLFVALCLLCANSGKYYDFLFELLGRTEITAKLPPEFYNFIQKLKPGNLEDNVRVLAKAFRRIGNSLVVVSSGECRIKYDIPDAIFVDLKVHQGREKLIGILFK</sequence>
<dbReference type="SUPFAM" id="SSF52540">
    <property type="entry name" value="P-loop containing nucleoside triphosphate hydrolases"/>
    <property type="match status" value="2"/>
</dbReference>
<dbReference type="Gene3D" id="3.40.50.300">
    <property type="entry name" value="P-loop containing nucleotide triphosphate hydrolases"/>
    <property type="match status" value="3"/>
</dbReference>
<dbReference type="PANTHER" id="PTHR21529:SF4">
    <property type="entry name" value="TPR AND ANKYRIN REPEAT-CONTAINING PROTEIN 1"/>
    <property type="match status" value="1"/>
</dbReference>
<dbReference type="GO" id="GO:0005694">
    <property type="term" value="C:chromosome"/>
    <property type="evidence" value="ECO:0007669"/>
    <property type="project" value="UniProtKB-ARBA"/>
</dbReference>
<dbReference type="FunFam" id="3.40.50.300:FF:000326">
    <property type="entry name" value="P-loop containing nucleoside triphosphate hydrolase"/>
    <property type="match status" value="1"/>
</dbReference>
<evidence type="ECO:0000256" key="3">
    <source>
        <dbReference type="ARBA" id="ARBA00022806"/>
    </source>
</evidence>
<keyword evidence="3 5" id="KW-0347">Helicase</keyword>
<dbReference type="PROSITE" id="PS51198">
    <property type="entry name" value="UVRD_HELICASE_ATP_BIND"/>
    <property type="match status" value="1"/>
</dbReference>
<dbReference type="CDD" id="cd18808">
    <property type="entry name" value="SF1_C_Upf1"/>
    <property type="match status" value="1"/>
</dbReference>
<dbReference type="InterPro" id="IPR041679">
    <property type="entry name" value="DNA2/NAM7-like_C"/>
</dbReference>
<dbReference type="eggNOG" id="KOG1801">
    <property type="taxonomic scope" value="Eukaryota"/>
</dbReference>
<keyword evidence="2 5" id="KW-0378">Hydrolase</keyword>
<dbReference type="Proteomes" id="UP000030645">
    <property type="component" value="Unassembled WGS sequence"/>
</dbReference>
<protein>
    <submittedName>
        <fullName evidence="8">TPR and ankyrin repeat-containing protein 1</fullName>
    </submittedName>
</protein>
<dbReference type="GO" id="GO:0004386">
    <property type="term" value="F:helicase activity"/>
    <property type="evidence" value="ECO:0007669"/>
    <property type="project" value="UniProtKB-UniRule"/>
</dbReference>
<dbReference type="Pfam" id="PF13087">
    <property type="entry name" value="AAA_12"/>
    <property type="match status" value="1"/>
</dbReference>
<feature type="binding site" evidence="5">
    <location>
        <begin position="491"/>
        <end position="498"/>
    </location>
    <ligand>
        <name>ATP</name>
        <dbReference type="ChEBI" id="CHEBI:30616"/>
    </ligand>
</feature>
<gene>
    <name evidence="8" type="ORF">L484_009997</name>
</gene>
<evidence type="ECO:0000259" key="7">
    <source>
        <dbReference type="PROSITE" id="PS51198"/>
    </source>
</evidence>
<dbReference type="STRING" id="981085.W9QFQ3"/>
<accession>W9QFQ3</accession>
<evidence type="ECO:0000313" key="9">
    <source>
        <dbReference type="Proteomes" id="UP000030645"/>
    </source>
</evidence>
<proteinExistence type="predicted"/>
<name>W9QFQ3_9ROSA</name>
<dbReference type="InterPro" id="IPR047187">
    <property type="entry name" value="SF1_C_Upf1"/>
</dbReference>
<keyword evidence="4 5" id="KW-0067">ATP-binding</keyword>
<dbReference type="GO" id="GO:0005524">
    <property type="term" value="F:ATP binding"/>
    <property type="evidence" value="ECO:0007669"/>
    <property type="project" value="UniProtKB-UniRule"/>
</dbReference>
<evidence type="ECO:0000256" key="5">
    <source>
        <dbReference type="PROSITE-ProRule" id="PRU00560"/>
    </source>
</evidence>